<organism evidence="15 16">
    <name type="scientific">Edhazardia aedis (strain USNM 41457)</name>
    <name type="common">Microsporidian parasite</name>
    <dbReference type="NCBI Taxonomy" id="1003232"/>
    <lineage>
        <taxon>Eukaryota</taxon>
        <taxon>Fungi</taxon>
        <taxon>Fungi incertae sedis</taxon>
        <taxon>Microsporidia</taxon>
        <taxon>Edhazardia</taxon>
    </lineage>
</organism>
<keyword evidence="6 11" id="KW-0175">Coiled coil</keyword>
<evidence type="ECO:0000256" key="3">
    <source>
        <dbReference type="ARBA" id="ARBA00022618"/>
    </source>
</evidence>
<name>J9DSG8_EDHAE</name>
<keyword evidence="16" id="KW-1185">Reference proteome</keyword>
<feature type="coiled-coil region" evidence="11">
    <location>
        <begin position="279"/>
        <end position="306"/>
    </location>
</feature>
<reference evidence="16" key="2">
    <citation type="submission" date="2015-07" db="EMBL/GenBank/DDBJ databases">
        <title>Contrasting host-pathogen interactions and genome evolution in two generalist and specialist microsporidian pathogens of mosquitoes.</title>
        <authorList>
            <consortium name="The Broad Institute Genomics Platform"/>
            <consortium name="The Broad Institute Genome Sequencing Center for Infectious Disease"/>
            <person name="Cuomo C.A."/>
            <person name="Sanscrainte N.D."/>
            <person name="Goldberg J.M."/>
            <person name="Heiman D."/>
            <person name="Young S."/>
            <person name="Zeng Q."/>
            <person name="Becnel J.J."/>
            <person name="Birren B.W."/>
        </authorList>
    </citation>
    <scope>NUCLEOTIDE SEQUENCE [LARGE SCALE GENOMIC DNA]</scope>
    <source>
        <strain evidence="16">USNM 41457</strain>
    </source>
</reference>
<dbReference type="VEuPathDB" id="MicrosporidiaDB:EDEG_01459"/>
<dbReference type="InParanoid" id="J9DSG8"/>
<feature type="transmembrane region" description="Helical" evidence="13">
    <location>
        <begin position="147"/>
        <end position="165"/>
    </location>
</feature>
<dbReference type="EMBL" id="AFBI03000021">
    <property type="protein sequence ID" value="EJW04267.1"/>
    <property type="molecule type" value="Genomic_DNA"/>
</dbReference>
<accession>J9DSG8</accession>
<evidence type="ECO:0000256" key="8">
    <source>
        <dbReference type="ARBA" id="ARBA00023306"/>
    </source>
</evidence>
<proteinExistence type="inferred from homology"/>
<comment type="subcellular location">
    <subcellularLocation>
        <location evidence="10">Chromosome</location>
        <location evidence="10">Centromere</location>
        <location evidence="10">Kinetochore</location>
    </subcellularLocation>
    <subcellularLocation>
        <location evidence="10">Nucleus</location>
    </subcellularLocation>
</comment>
<keyword evidence="13" id="KW-0812">Transmembrane</keyword>
<dbReference type="FunCoup" id="J9DSG8">
    <property type="interactions" value="99"/>
</dbReference>
<dbReference type="Proteomes" id="UP000003163">
    <property type="component" value="Unassembled WGS sequence"/>
</dbReference>
<keyword evidence="7 10" id="KW-0539">Nucleus</keyword>
<dbReference type="HOGENOM" id="CLU_353367_0_0_1"/>
<dbReference type="AlphaFoldDB" id="J9DSG8"/>
<evidence type="ECO:0000256" key="11">
    <source>
        <dbReference type="SAM" id="Coils"/>
    </source>
</evidence>
<keyword evidence="4 10" id="KW-0498">Mitosis</keyword>
<dbReference type="PANTHER" id="PTHR10643">
    <property type="entry name" value="KINETOCHORE PROTEIN NDC80"/>
    <property type="match status" value="1"/>
</dbReference>
<keyword evidence="8 10" id="KW-0131">Cell cycle</keyword>
<evidence type="ECO:0000256" key="6">
    <source>
        <dbReference type="ARBA" id="ARBA00023054"/>
    </source>
</evidence>
<keyword evidence="13" id="KW-1133">Transmembrane helix</keyword>
<evidence type="ECO:0000256" key="9">
    <source>
        <dbReference type="ARBA" id="ARBA00023328"/>
    </source>
</evidence>
<evidence type="ECO:0000256" key="12">
    <source>
        <dbReference type="SAM" id="MobiDB-lite"/>
    </source>
</evidence>
<gene>
    <name evidence="15" type="ORF">EDEG_01459</name>
</gene>
<evidence type="ECO:0000256" key="13">
    <source>
        <dbReference type="SAM" id="Phobius"/>
    </source>
</evidence>
<dbReference type="Gene3D" id="1.10.418.30">
    <property type="entry name" value="Ncd80 complex, Ncd80 subunit"/>
    <property type="match status" value="1"/>
</dbReference>
<comment type="caution">
    <text evidence="15">The sequence shown here is derived from an EMBL/GenBank/DDBJ whole genome shotgun (WGS) entry which is preliminary data.</text>
</comment>
<dbReference type="GO" id="GO:0051315">
    <property type="term" value="P:attachment of mitotic spindle microtubules to kinetochore"/>
    <property type="evidence" value="ECO:0007669"/>
    <property type="project" value="UniProtKB-UniRule"/>
</dbReference>
<dbReference type="GO" id="GO:0031262">
    <property type="term" value="C:Ndc80 complex"/>
    <property type="evidence" value="ECO:0007669"/>
    <property type="project" value="UniProtKB-UniRule"/>
</dbReference>
<evidence type="ECO:0000256" key="5">
    <source>
        <dbReference type="ARBA" id="ARBA00022838"/>
    </source>
</evidence>
<sequence length="795" mass="92547">MRRATFSQNQSRHSVNPNTSRASFIEEPRRRDLKHLRDKSTINCSIQHLETFLKAHSFTANPTNYRQTINATYNSQVTQNSKPLFNNPMCPSAKEVSSIFLFLFRFFDANFAFNKYEDDVINFMKILRYPFISELNKSQFIAVTPHTWPILLAALVWIIGLIEFYDTLIDKISKDSCSEIFNENAAGSASNLEGKGSLESGIAPFGIFSKKTGIDEPHFSEEMCGKSANEHNLSDKNTVQKILNSLFFDFVCSGYRKFLNNEDDAVLDGDFLQKAKSLCDRKYKNMEFQINELKNIEKQIENLSKDDRSTYDEFSRSYNESNFNTVDCAKDSFAANMQKLEDLSFKPDEDEKIKNLNNLEKNIDQEQQKKTEKTKDNSVKITKKQFLTERSKEINIEIQKLTERLKKLAAKEQTLQNQINILKKETEDQKLENEHIENKLKARREQISLQSIKPEKLTEINEEKLRLFSQLEALKPKTEQKVAELKIAEKKKTHVVESIEKILDDLYNLTRSKFEFCIVKENKEFKVDINGNTTKLTSDFEKTLNFNKSIVFKENDIFGTTDSTFIEGNKSSANTMDLNINTYKENNITDTETKQKTEEINYKQESAGNSKNRFPLKKRSISTKEPKTYIIEQTKFVGNISDQRRILEDMIHENENILADLCEEITNIETKNEELNDELSDIKRRKEQTEKQLINVSKVYIKEKENLEKSQKILDEEIEQLNDFVLRSRNDDLAEGFVIDNEIEKLKNQKIKIISCQNGERERIDRLVQDLKCFVEFKMKTLDDSIRGLSTLHKD</sequence>
<dbReference type="GO" id="GO:0051301">
    <property type="term" value="P:cell division"/>
    <property type="evidence" value="ECO:0007669"/>
    <property type="project" value="UniProtKB-UniRule"/>
</dbReference>
<dbReference type="STRING" id="1003232.J9DSG8"/>
<keyword evidence="3 10" id="KW-0132">Cell division</keyword>
<keyword evidence="13" id="KW-0472">Membrane</keyword>
<dbReference type="InterPro" id="IPR038273">
    <property type="entry name" value="Ndc80_sf"/>
</dbReference>
<evidence type="ECO:0000256" key="2">
    <source>
        <dbReference type="ARBA" id="ARBA00022454"/>
    </source>
</evidence>
<feature type="coiled-coil region" evidence="11">
    <location>
        <begin position="658"/>
        <end position="724"/>
    </location>
</feature>
<evidence type="ECO:0000256" key="10">
    <source>
        <dbReference type="RuleBase" id="RU368072"/>
    </source>
</evidence>
<evidence type="ECO:0000313" key="16">
    <source>
        <dbReference type="Proteomes" id="UP000003163"/>
    </source>
</evidence>
<feature type="coiled-coil region" evidence="11">
    <location>
        <begin position="349"/>
        <end position="439"/>
    </location>
</feature>
<protein>
    <recommendedName>
        <fullName evidence="10">Kinetochore protein NDC80</fullName>
    </recommendedName>
</protein>
<dbReference type="OrthoDB" id="7459479at2759"/>
<comment type="subunit">
    <text evidence="10">Component of the NDC80 complex.</text>
</comment>
<feature type="compositionally biased region" description="Polar residues" evidence="12">
    <location>
        <begin position="1"/>
        <end position="22"/>
    </location>
</feature>
<dbReference type="GO" id="GO:0005634">
    <property type="term" value="C:nucleus"/>
    <property type="evidence" value="ECO:0007669"/>
    <property type="project" value="UniProtKB-SubCell"/>
</dbReference>
<feature type="region of interest" description="Disordered" evidence="12">
    <location>
        <begin position="1"/>
        <end position="23"/>
    </location>
</feature>
<evidence type="ECO:0000256" key="7">
    <source>
        <dbReference type="ARBA" id="ARBA00023242"/>
    </source>
</evidence>
<feature type="domain" description="Kinetochore protein Ndc80 CH" evidence="14">
    <location>
        <begin position="10"/>
        <end position="167"/>
    </location>
</feature>
<dbReference type="InterPro" id="IPR055260">
    <property type="entry name" value="Ndc80_CH"/>
</dbReference>
<dbReference type="InterPro" id="IPR005550">
    <property type="entry name" value="Kinetochore_Ndc80"/>
</dbReference>
<reference evidence="15 16" key="1">
    <citation type="submission" date="2011-08" db="EMBL/GenBank/DDBJ databases">
        <authorList>
            <person name="Liu Z.J."/>
            <person name="Shi F.L."/>
            <person name="Lu J.Q."/>
            <person name="Li M."/>
            <person name="Wang Z.L."/>
        </authorList>
    </citation>
    <scope>NUCLEOTIDE SEQUENCE [LARGE SCALE GENOMIC DNA]</scope>
    <source>
        <strain evidence="15 16">USNM 41457</strain>
    </source>
</reference>
<keyword evidence="9 10" id="KW-0137">Centromere</keyword>
<comment type="similarity">
    <text evidence="1 10">Belongs to the NDC80/HEC1 family.</text>
</comment>
<evidence type="ECO:0000313" key="15">
    <source>
        <dbReference type="EMBL" id="EJW04267.1"/>
    </source>
</evidence>
<keyword evidence="2 10" id="KW-0158">Chromosome</keyword>
<comment type="function">
    <text evidence="10">Acts as a component of the essential kinetochore-associated NDC80 complex, which is required for chromosome segregation and spindle checkpoint activity.</text>
</comment>
<evidence type="ECO:0000259" key="14">
    <source>
        <dbReference type="Pfam" id="PF03801"/>
    </source>
</evidence>
<keyword evidence="5 10" id="KW-0995">Kinetochore</keyword>
<evidence type="ECO:0000256" key="4">
    <source>
        <dbReference type="ARBA" id="ARBA00022776"/>
    </source>
</evidence>
<evidence type="ECO:0000256" key="1">
    <source>
        <dbReference type="ARBA" id="ARBA00007050"/>
    </source>
</evidence>
<dbReference type="Pfam" id="PF03801">
    <property type="entry name" value="Ndc80_HEC"/>
    <property type="match status" value="1"/>
</dbReference>
<dbReference type="PANTHER" id="PTHR10643:SF2">
    <property type="entry name" value="KINETOCHORE PROTEIN NDC80 HOMOLOG"/>
    <property type="match status" value="1"/>
</dbReference>